<gene>
    <name evidence="5" type="ORF">GCM10007874_30340</name>
</gene>
<evidence type="ECO:0000313" key="6">
    <source>
        <dbReference type="Proteomes" id="UP001156882"/>
    </source>
</evidence>
<sequence>MAEFDTKLPEAAADYVLDDQVGFILRQVYQRHAALFAERLGEDLTPMQWAVLAKLAELGTCSQNMLGRLTAMDVATVKGVVERLARRGLIEARPDADDRRRLVLFLSPEGQDLYARLAAVARQVSHLTLEPLDKAERQALLGLLKKLR</sequence>
<dbReference type="Proteomes" id="UP001156882">
    <property type="component" value="Unassembled WGS sequence"/>
</dbReference>
<dbReference type="PANTHER" id="PTHR33164:SF95">
    <property type="entry name" value="TRANSCRIPTIONAL REGULATOR"/>
    <property type="match status" value="1"/>
</dbReference>
<dbReference type="EMBL" id="BSPC01000026">
    <property type="protein sequence ID" value="GLS20017.1"/>
    <property type="molecule type" value="Genomic_DNA"/>
</dbReference>
<evidence type="ECO:0000256" key="1">
    <source>
        <dbReference type="ARBA" id="ARBA00023015"/>
    </source>
</evidence>
<dbReference type="PROSITE" id="PS50995">
    <property type="entry name" value="HTH_MARR_2"/>
    <property type="match status" value="1"/>
</dbReference>
<dbReference type="Pfam" id="PF12802">
    <property type="entry name" value="MarR_2"/>
    <property type="match status" value="1"/>
</dbReference>
<dbReference type="PROSITE" id="PS01117">
    <property type="entry name" value="HTH_MARR_1"/>
    <property type="match status" value="1"/>
</dbReference>
<dbReference type="Gene3D" id="1.10.10.10">
    <property type="entry name" value="Winged helix-like DNA-binding domain superfamily/Winged helix DNA-binding domain"/>
    <property type="match status" value="1"/>
</dbReference>
<dbReference type="InterPro" id="IPR000835">
    <property type="entry name" value="HTH_MarR-typ"/>
</dbReference>
<dbReference type="InterPro" id="IPR036388">
    <property type="entry name" value="WH-like_DNA-bd_sf"/>
</dbReference>
<evidence type="ECO:0000256" key="2">
    <source>
        <dbReference type="ARBA" id="ARBA00023125"/>
    </source>
</evidence>
<proteinExistence type="predicted"/>
<name>A0ABQ6CK62_9HYPH</name>
<evidence type="ECO:0000259" key="4">
    <source>
        <dbReference type="PROSITE" id="PS50995"/>
    </source>
</evidence>
<evidence type="ECO:0000313" key="5">
    <source>
        <dbReference type="EMBL" id="GLS20017.1"/>
    </source>
</evidence>
<reference evidence="6" key="1">
    <citation type="journal article" date="2019" name="Int. J. Syst. Evol. Microbiol.">
        <title>The Global Catalogue of Microorganisms (GCM) 10K type strain sequencing project: providing services to taxonomists for standard genome sequencing and annotation.</title>
        <authorList>
            <consortium name="The Broad Institute Genomics Platform"/>
            <consortium name="The Broad Institute Genome Sequencing Center for Infectious Disease"/>
            <person name="Wu L."/>
            <person name="Ma J."/>
        </authorList>
    </citation>
    <scope>NUCLEOTIDE SEQUENCE [LARGE SCALE GENOMIC DNA]</scope>
    <source>
        <strain evidence="6">NBRC 101365</strain>
    </source>
</reference>
<evidence type="ECO:0000256" key="3">
    <source>
        <dbReference type="ARBA" id="ARBA00023163"/>
    </source>
</evidence>
<keyword evidence="6" id="KW-1185">Reference proteome</keyword>
<dbReference type="RefSeq" id="WP_284313094.1">
    <property type="nucleotide sequence ID" value="NZ_BSPC01000026.1"/>
</dbReference>
<feature type="domain" description="HTH marR-type" evidence="4">
    <location>
        <begin position="18"/>
        <end position="148"/>
    </location>
</feature>
<dbReference type="InterPro" id="IPR023187">
    <property type="entry name" value="Tscrpt_reg_MarR-type_CS"/>
</dbReference>
<keyword evidence="2" id="KW-0238">DNA-binding</keyword>
<protein>
    <submittedName>
        <fullName evidence="5">Transcriptional regulator</fullName>
    </submittedName>
</protein>
<keyword evidence="3" id="KW-0804">Transcription</keyword>
<accession>A0ABQ6CK62</accession>
<dbReference type="SUPFAM" id="SSF46785">
    <property type="entry name" value="Winged helix' DNA-binding domain"/>
    <property type="match status" value="1"/>
</dbReference>
<dbReference type="SMART" id="SM00347">
    <property type="entry name" value="HTH_MARR"/>
    <property type="match status" value="1"/>
</dbReference>
<organism evidence="5 6">
    <name type="scientific">Labrys miyagiensis</name>
    <dbReference type="NCBI Taxonomy" id="346912"/>
    <lineage>
        <taxon>Bacteria</taxon>
        <taxon>Pseudomonadati</taxon>
        <taxon>Pseudomonadota</taxon>
        <taxon>Alphaproteobacteria</taxon>
        <taxon>Hyphomicrobiales</taxon>
        <taxon>Xanthobacteraceae</taxon>
        <taxon>Labrys</taxon>
    </lineage>
</organism>
<dbReference type="InterPro" id="IPR039422">
    <property type="entry name" value="MarR/SlyA-like"/>
</dbReference>
<comment type="caution">
    <text evidence="5">The sequence shown here is derived from an EMBL/GenBank/DDBJ whole genome shotgun (WGS) entry which is preliminary data.</text>
</comment>
<keyword evidence="1" id="KW-0805">Transcription regulation</keyword>
<dbReference type="PANTHER" id="PTHR33164">
    <property type="entry name" value="TRANSCRIPTIONAL REGULATOR, MARR FAMILY"/>
    <property type="match status" value="1"/>
</dbReference>
<dbReference type="InterPro" id="IPR036390">
    <property type="entry name" value="WH_DNA-bd_sf"/>
</dbReference>